<name>A0ACC1MG34_9HYPO</name>
<sequence length="167" mass="18618">MRTYTEEDITTALDAIKNGHLTEAESAKRYGIPRQTIVGRLRAKKARKAAHAPFQRLSIDAERDLCGWIFTQDRIGNPPTHGQVREMAERLANSTGGAHKPIGKNWLTGFLHRNPAVKNWGSKLRRLPAVVLVETTDDTLSQRPEREEDASGENLFSDKVFSLNASG</sequence>
<evidence type="ECO:0000313" key="1">
    <source>
        <dbReference type="EMBL" id="KAJ2965947.1"/>
    </source>
</evidence>
<evidence type="ECO:0000313" key="2">
    <source>
        <dbReference type="Proteomes" id="UP001143910"/>
    </source>
</evidence>
<dbReference type="Proteomes" id="UP001143910">
    <property type="component" value="Unassembled WGS sequence"/>
</dbReference>
<organism evidence="1 2">
    <name type="scientific">Zarea fungicola</name>
    <dbReference type="NCBI Taxonomy" id="93591"/>
    <lineage>
        <taxon>Eukaryota</taxon>
        <taxon>Fungi</taxon>
        <taxon>Dikarya</taxon>
        <taxon>Ascomycota</taxon>
        <taxon>Pezizomycotina</taxon>
        <taxon>Sordariomycetes</taxon>
        <taxon>Hypocreomycetidae</taxon>
        <taxon>Hypocreales</taxon>
        <taxon>Cordycipitaceae</taxon>
        <taxon>Zarea</taxon>
    </lineage>
</organism>
<comment type="caution">
    <text evidence="1">The sequence shown here is derived from an EMBL/GenBank/DDBJ whole genome shotgun (WGS) entry which is preliminary data.</text>
</comment>
<reference evidence="1" key="1">
    <citation type="submission" date="2022-08" db="EMBL/GenBank/DDBJ databases">
        <title>Genome Sequence of Lecanicillium fungicola.</title>
        <authorList>
            <person name="Buettner E."/>
        </authorList>
    </citation>
    <scope>NUCLEOTIDE SEQUENCE</scope>
    <source>
        <strain evidence="1">Babe33</strain>
    </source>
</reference>
<accession>A0ACC1MG34</accession>
<gene>
    <name evidence="1" type="ORF">NQ176_g10376</name>
</gene>
<protein>
    <submittedName>
        <fullName evidence="1">Uncharacterized protein</fullName>
    </submittedName>
</protein>
<dbReference type="EMBL" id="JANJQO010002796">
    <property type="protein sequence ID" value="KAJ2965947.1"/>
    <property type="molecule type" value="Genomic_DNA"/>
</dbReference>
<keyword evidence="2" id="KW-1185">Reference proteome</keyword>
<proteinExistence type="predicted"/>